<organism evidence="1 2">
    <name type="scientific">Prevotella intermedia</name>
    <dbReference type="NCBI Taxonomy" id="28131"/>
    <lineage>
        <taxon>Bacteria</taxon>
        <taxon>Pseudomonadati</taxon>
        <taxon>Bacteroidota</taxon>
        <taxon>Bacteroidia</taxon>
        <taxon>Bacteroidales</taxon>
        <taxon>Prevotellaceae</taxon>
        <taxon>Prevotella</taxon>
    </lineage>
</organism>
<evidence type="ECO:0000313" key="2">
    <source>
        <dbReference type="Proteomes" id="UP000217431"/>
    </source>
</evidence>
<gene>
    <name evidence="1" type="ORF">PIOMA14_I_0725</name>
</gene>
<dbReference type="Proteomes" id="UP000217431">
    <property type="component" value="Chromosome I"/>
</dbReference>
<dbReference type="STRING" id="28131.BWX40_05055"/>
<proteinExistence type="predicted"/>
<protein>
    <recommendedName>
        <fullName evidence="3">Gliding motility protein GldB</fullName>
    </recommendedName>
</protein>
<accession>A0A0S3UI72</accession>
<sequence>MKRFYYILFALCIALTSCHIKLTPEEEGVNGNIVEIERYDRLEYRYLTTGDFSALQQMNTEYPMETRTLIEDVVQLGNATDPDINTKFLKFYQDTTLQALIASVESEYANVDDLNEQLSAAFKYLKHKLPDMEVPRFYAQISALDQSIVVGNGTVGISLDKYLGENFPLYLKYYSPLQRRQMTREHIVPDCLTFYLMSVYQLKDFERRPQIEQDLHIGKIHWIVNQALGHHVFRTKCVIAVENYMQEHHKVSYEELLRMADFSKFKTL</sequence>
<evidence type="ECO:0008006" key="3">
    <source>
        <dbReference type="Google" id="ProtNLM"/>
    </source>
</evidence>
<dbReference type="PROSITE" id="PS51257">
    <property type="entry name" value="PROKAR_LIPOPROTEIN"/>
    <property type="match status" value="1"/>
</dbReference>
<reference evidence="1 2" key="1">
    <citation type="journal article" date="2016" name="DNA Res.">
        <title>The complete genome sequencing of Prevotella intermedia strain OMA14 and a subsequent fine-scale, intra-species genomic comparison reveal an unusual amplification of conjugative and mobile transposons and identify a novel Prevotella-lineage-specific repeat.</title>
        <authorList>
            <person name="Naito M."/>
            <person name="Ogura Y."/>
            <person name="Itoh T."/>
            <person name="Shoji M."/>
            <person name="Okamoto M."/>
            <person name="Hayashi T."/>
            <person name="Nakayama K."/>
        </authorList>
    </citation>
    <scope>NUCLEOTIDE SEQUENCE [LARGE SCALE GENOMIC DNA]</scope>
    <source>
        <strain evidence="1 2">OMA14</strain>
    </source>
</reference>
<dbReference type="InterPro" id="IPR019853">
    <property type="entry name" value="GldB-like"/>
</dbReference>
<name>A0A0S3UI72_PREIN</name>
<dbReference type="EMBL" id="AP014597">
    <property type="protein sequence ID" value="BAU17233.1"/>
    <property type="molecule type" value="Genomic_DNA"/>
</dbReference>
<dbReference type="Pfam" id="PF25594">
    <property type="entry name" value="GldB_lipo"/>
    <property type="match status" value="1"/>
</dbReference>
<dbReference type="AlphaFoldDB" id="A0A0S3UI72"/>
<evidence type="ECO:0000313" key="1">
    <source>
        <dbReference type="EMBL" id="BAU17233.1"/>
    </source>
</evidence>